<dbReference type="SUPFAM" id="SSF48452">
    <property type="entry name" value="TPR-like"/>
    <property type="match status" value="1"/>
</dbReference>
<dbReference type="AlphaFoldDB" id="A0A1S1Z2J3"/>
<gene>
    <name evidence="2" type="ORF">NH26_14610</name>
</gene>
<keyword evidence="3" id="KW-1185">Reference proteome</keyword>
<evidence type="ECO:0000259" key="1">
    <source>
        <dbReference type="Pfam" id="PF14322"/>
    </source>
</evidence>
<dbReference type="Gene3D" id="1.25.40.390">
    <property type="match status" value="2"/>
</dbReference>
<organism evidence="2 3">
    <name type="scientific">Flammeovirga pacifica</name>
    <dbReference type="NCBI Taxonomy" id="915059"/>
    <lineage>
        <taxon>Bacteria</taxon>
        <taxon>Pseudomonadati</taxon>
        <taxon>Bacteroidota</taxon>
        <taxon>Cytophagia</taxon>
        <taxon>Cytophagales</taxon>
        <taxon>Flammeovirgaceae</taxon>
        <taxon>Flammeovirga</taxon>
    </lineage>
</organism>
<dbReference type="InterPro" id="IPR011990">
    <property type="entry name" value="TPR-like_helical_dom_sf"/>
</dbReference>
<protein>
    <recommendedName>
        <fullName evidence="1">SusD-like N-terminal domain-containing protein</fullName>
    </recommendedName>
</protein>
<evidence type="ECO:0000313" key="3">
    <source>
        <dbReference type="Proteomes" id="UP000179797"/>
    </source>
</evidence>
<accession>A0A1S1Z2J3</accession>
<dbReference type="InterPro" id="IPR033985">
    <property type="entry name" value="SusD-like_N"/>
</dbReference>
<name>A0A1S1Z2J3_FLAPC</name>
<sequence>MVGCEKMDLDVTNTNTPSRDQVEQGVNDVATLNNYVGLVGGSVNTWYLSMYSNDNPSWMMNVMADNSTCSWGNFGMRDTSSEPRVSWNNSPQYSNETMTRNFWTNLYSNNTQINIVIKNIETLKNSSEDLNQDDLYAVEAMAYFIKAMTYGNIGLVFDQGYIVEPETDVNVEPVSYSEMINEAVVNLEKAIEVCDNHDFTMPSGWLPVVDQTLTNIEFKKMASSYAARFLSYAPRNAEENENVNWDKVVQFATDGISQDLSILMDDVTWYNFYVTYLVYNGWGRIDMRVINMLDPNTPATWPEDATSLPESTSDDARLLSDFEYLSSNNFRPERGIYHYSSYRYARYDEYVSEWTTPLPEFMVEENRLLKAEALAHKGNLSEAASIINSGTRVTRGGLTPISSGATKEEVLNAIHYERNIELILTGQGIQFYEMRKNDLLQKGTVNHFPVPGQQLDVLLLPNYTFGGSIGIPGIDYSDKGWK</sequence>
<reference evidence="2 3" key="1">
    <citation type="journal article" date="2012" name="Int. J. Syst. Evol. Microbiol.">
        <title>Flammeovirga pacifica sp. nov., isolated from deep-sea sediment.</title>
        <authorList>
            <person name="Xu H."/>
            <person name="Fu Y."/>
            <person name="Yang N."/>
            <person name="Ding Z."/>
            <person name="Lai Q."/>
            <person name="Zeng R."/>
        </authorList>
    </citation>
    <scope>NUCLEOTIDE SEQUENCE [LARGE SCALE GENOMIC DNA]</scope>
    <source>
        <strain evidence="3">DSM 24597 / LMG 26175 / WPAGA1</strain>
    </source>
</reference>
<proteinExistence type="predicted"/>
<dbReference type="STRING" id="915059.NH26_14610"/>
<evidence type="ECO:0000313" key="2">
    <source>
        <dbReference type="EMBL" id="OHX67489.1"/>
    </source>
</evidence>
<dbReference type="GO" id="GO:0009279">
    <property type="term" value="C:cell outer membrane"/>
    <property type="evidence" value="ECO:0007669"/>
    <property type="project" value="UniProtKB-SubCell"/>
</dbReference>
<comment type="caution">
    <text evidence="2">The sequence shown here is derived from an EMBL/GenBank/DDBJ whole genome shotgun (WGS) entry which is preliminary data.</text>
</comment>
<dbReference type="EMBL" id="JRYR02000001">
    <property type="protein sequence ID" value="OHX67489.1"/>
    <property type="molecule type" value="Genomic_DNA"/>
</dbReference>
<dbReference type="Proteomes" id="UP000179797">
    <property type="component" value="Unassembled WGS sequence"/>
</dbReference>
<dbReference type="Pfam" id="PF14322">
    <property type="entry name" value="SusD-like_3"/>
    <property type="match status" value="1"/>
</dbReference>
<feature type="domain" description="SusD-like N-terminal" evidence="1">
    <location>
        <begin position="91"/>
        <end position="193"/>
    </location>
</feature>